<dbReference type="RefSeq" id="WP_071846739.1">
    <property type="nucleotide sequence ID" value="NZ_MRCA01000005.1"/>
</dbReference>
<dbReference type="AlphaFoldDB" id="A0A1U7GZR9"/>
<reference evidence="11 12" key="1">
    <citation type="submission" date="2016-11" db="EMBL/GenBank/DDBJ databases">
        <title>Draft Genome Sequences of Nine Cyanobacterial Strains from Diverse Habitats.</title>
        <authorList>
            <person name="Zhu T."/>
            <person name="Hou S."/>
            <person name="Lu X."/>
            <person name="Hess W.R."/>
        </authorList>
    </citation>
    <scope>NUCLEOTIDE SEQUENCE [LARGE SCALE GENOMIC DNA]</scope>
    <source>
        <strain evidence="11 12">NIES-592</strain>
    </source>
</reference>
<dbReference type="InterPro" id="IPR003362">
    <property type="entry name" value="Bact_transf"/>
</dbReference>
<dbReference type="GO" id="GO:0016780">
    <property type="term" value="F:phosphotransferase activity, for other substituted phosphate groups"/>
    <property type="evidence" value="ECO:0007669"/>
    <property type="project" value="TreeGrafter"/>
</dbReference>
<evidence type="ECO:0000256" key="3">
    <source>
        <dbReference type="ARBA" id="ARBA00022475"/>
    </source>
</evidence>
<evidence type="ECO:0000313" key="12">
    <source>
        <dbReference type="Proteomes" id="UP000186391"/>
    </source>
</evidence>
<gene>
    <name evidence="11" type="ORF">NIES592_11590</name>
</gene>
<organism evidence="11 12">
    <name type="scientific">Fischerella major NIES-592</name>
    <dbReference type="NCBI Taxonomy" id="210994"/>
    <lineage>
        <taxon>Bacteria</taxon>
        <taxon>Bacillati</taxon>
        <taxon>Cyanobacteriota</taxon>
        <taxon>Cyanophyceae</taxon>
        <taxon>Nostocales</taxon>
        <taxon>Hapalosiphonaceae</taxon>
        <taxon>Fischerella</taxon>
    </lineage>
</organism>
<name>A0A1U7GZR9_9CYAN</name>
<keyword evidence="5 9" id="KW-0812">Transmembrane</keyword>
<keyword evidence="12" id="KW-1185">Reference proteome</keyword>
<evidence type="ECO:0000256" key="5">
    <source>
        <dbReference type="ARBA" id="ARBA00022692"/>
    </source>
</evidence>
<feature type="region of interest" description="Disordered" evidence="8">
    <location>
        <begin position="1"/>
        <end position="38"/>
    </location>
</feature>
<keyword evidence="7 9" id="KW-0472">Membrane</keyword>
<evidence type="ECO:0000259" key="10">
    <source>
        <dbReference type="Pfam" id="PF02397"/>
    </source>
</evidence>
<dbReference type="Pfam" id="PF02397">
    <property type="entry name" value="Bac_transf"/>
    <property type="match status" value="1"/>
</dbReference>
<dbReference type="PANTHER" id="PTHR30576">
    <property type="entry name" value="COLANIC BIOSYNTHESIS UDP-GLUCOSE LIPID CARRIER TRANSFERASE"/>
    <property type="match status" value="1"/>
</dbReference>
<keyword evidence="4 11" id="KW-0808">Transferase</keyword>
<feature type="compositionally biased region" description="Polar residues" evidence="8">
    <location>
        <begin position="15"/>
        <end position="27"/>
    </location>
</feature>
<accession>A0A1U7GZR9</accession>
<sequence length="277" mass="31825">MTAQSSLLSGKRSRSASGTGRSFTDSPSLPERRSPSGEARLTLIGRSRTFLKRGQPAKTPRIKPRGLSFQVLNGEFAKRLFDIVFSLSVLILFSPVYLVLALLIALSSEGPIFYVQERVGKNYKPFNCIKFRTMVTNADEMLMQMMDTSPELRQEFENNFKLKHDPRITRIGKFLRITSLDEFPQFWNVLKGDMSVVGPRPLVAEELPKYGYYIDQILTIRPGITGLWQVSGRNDIPYPRRVQIDLHYVKFRNFWLDLWIVLKTIRVVIMPKDNGAY</sequence>
<evidence type="ECO:0000256" key="1">
    <source>
        <dbReference type="ARBA" id="ARBA00004236"/>
    </source>
</evidence>
<keyword evidence="6 9" id="KW-1133">Transmembrane helix</keyword>
<protein>
    <submittedName>
        <fullName evidence="11">Galactosyl-1-phosphate transferase</fullName>
    </submittedName>
</protein>
<dbReference type="Proteomes" id="UP000186391">
    <property type="component" value="Unassembled WGS sequence"/>
</dbReference>
<evidence type="ECO:0000256" key="2">
    <source>
        <dbReference type="ARBA" id="ARBA00006464"/>
    </source>
</evidence>
<feature type="domain" description="Bacterial sugar transferase" evidence="10">
    <location>
        <begin position="78"/>
        <end position="269"/>
    </location>
</feature>
<evidence type="ECO:0000256" key="8">
    <source>
        <dbReference type="SAM" id="MobiDB-lite"/>
    </source>
</evidence>
<dbReference type="PANTHER" id="PTHR30576:SF4">
    <property type="entry name" value="UNDECAPRENYL-PHOSPHATE GALACTOSE PHOSPHOTRANSFERASE"/>
    <property type="match status" value="1"/>
</dbReference>
<dbReference type="GO" id="GO:0005886">
    <property type="term" value="C:plasma membrane"/>
    <property type="evidence" value="ECO:0007669"/>
    <property type="project" value="UniProtKB-SubCell"/>
</dbReference>
<evidence type="ECO:0000313" key="11">
    <source>
        <dbReference type="EMBL" id="OKH13964.1"/>
    </source>
</evidence>
<comment type="similarity">
    <text evidence="2">Belongs to the bacterial sugar transferase family.</text>
</comment>
<keyword evidence="3" id="KW-1003">Cell membrane</keyword>
<comment type="caution">
    <text evidence="11">The sequence shown here is derived from an EMBL/GenBank/DDBJ whole genome shotgun (WGS) entry which is preliminary data.</text>
</comment>
<evidence type="ECO:0000256" key="7">
    <source>
        <dbReference type="ARBA" id="ARBA00023136"/>
    </source>
</evidence>
<dbReference type="OrthoDB" id="467691at2"/>
<evidence type="ECO:0000256" key="6">
    <source>
        <dbReference type="ARBA" id="ARBA00022989"/>
    </source>
</evidence>
<proteinExistence type="inferred from homology"/>
<feature type="transmembrane region" description="Helical" evidence="9">
    <location>
        <begin position="83"/>
        <end position="106"/>
    </location>
</feature>
<comment type="subcellular location">
    <subcellularLocation>
        <location evidence="1">Cell membrane</location>
    </subcellularLocation>
</comment>
<evidence type="ECO:0000256" key="9">
    <source>
        <dbReference type="SAM" id="Phobius"/>
    </source>
</evidence>
<evidence type="ECO:0000256" key="4">
    <source>
        <dbReference type="ARBA" id="ARBA00022679"/>
    </source>
</evidence>
<dbReference type="EMBL" id="MRCA01000005">
    <property type="protein sequence ID" value="OKH13964.1"/>
    <property type="molecule type" value="Genomic_DNA"/>
</dbReference>